<reference evidence="5 6" key="1">
    <citation type="submission" date="2020-12" db="EMBL/GenBank/DDBJ databases">
        <authorList>
            <person name="Ruan W."/>
            <person name="Khan S.A."/>
            <person name="Jeon C.O."/>
        </authorList>
    </citation>
    <scope>NUCLEOTIDE SEQUENCE [LARGE SCALE GENOMIC DNA]</scope>
    <source>
        <strain evidence="5 6">MA-13</strain>
    </source>
</reference>
<evidence type="ECO:0000256" key="1">
    <source>
        <dbReference type="ARBA" id="ARBA00004922"/>
    </source>
</evidence>
<dbReference type="Pfam" id="PF13181">
    <property type="entry name" value="TPR_8"/>
    <property type="match status" value="1"/>
</dbReference>
<comment type="pathway">
    <text evidence="1">Protein modification; protein glycosylation.</text>
</comment>
<dbReference type="SMART" id="SM00028">
    <property type="entry name" value="TPR"/>
    <property type="match status" value="5"/>
</dbReference>
<reference evidence="5 6" key="2">
    <citation type="submission" date="2021-08" db="EMBL/GenBank/DDBJ databases">
        <title>Rheinheimera aquimaris sp. nov., isolated from seawater of the East Sea in Korea.</title>
        <authorList>
            <person name="Kim K.H."/>
            <person name="Wenting R."/>
            <person name="Kim K.R."/>
            <person name="Jeon C.O."/>
        </authorList>
    </citation>
    <scope>NUCLEOTIDE SEQUENCE [LARGE SCALE GENOMIC DNA]</scope>
    <source>
        <strain evidence="5 6">MA-13</strain>
    </source>
</reference>
<evidence type="ECO:0000313" key="5">
    <source>
        <dbReference type="EMBL" id="MBZ9613751.1"/>
    </source>
</evidence>
<dbReference type="Pfam" id="PF13424">
    <property type="entry name" value="TPR_12"/>
    <property type="match status" value="1"/>
</dbReference>
<dbReference type="PANTHER" id="PTHR44835:SF1">
    <property type="entry name" value="PROTEIN O-GLCNAC TRANSFERASE"/>
    <property type="match status" value="1"/>
</dbReference>
<evidence type="ECO:0000313" key="6">
    <source>
        <dbReference type="Proteomes" id="UP000663814"/>
    </source>
</evidence>
<dbReference type="PROSITE" id="PS51257">
    <property type="entry name" value="PROKAR_LIPOPROTEIN"/>
    <property type="match status" value="1"/>
</dbReference>
<dbReference type="InterPro" id="IPR011990">
    <property type="entry name" value="TPR-like_helical_dom_sf"/>
</dbReference>
<comment type="caution">
    <text evidence="5">The sequence shown here is derived from an EMBL/GenBank/DDBJ whole genome shotgun (WGS) entry which is preliminary data.</text>
</comment>
<proteinExistence type="predicted"/>
<evidence type="ECO:0000256" key="3">
    <source>
        <dbReference type="ARBA" id="ARBA00022679"/>
    </source>
</evidence>
<keyword evidence="2" id="KW-0328">Glycosyltransferase</keyword>
<dbReference type="PANTHER" id="PTHR44835">
    <property type="entry name" value="UDP-N-ACETYLGLUCOSAMINE--PEPTIDE N-ACETYLGLUCOSAMINYLTRANSFERASE SPINDLY-RELATED"/>
    <property type="match status" value="1"/>
</dbReference>
<dbReference type="RefSeq" id="WP_205313450.1">
    <property type="nucleotide sequence ID" value="NZ_JAERPS020000010.1"/>
</dbReference>
<evidence type="ECO:0000256" key="2">
    <source>
        <dbReference type="ARBA" id="ARBA00022676"/>
    </source>
</evidence>
<feature type="repeat" description="TPR" evidence="4">
    <location>
        <begin position="305"/>
        <end position="338"/>
    </location>
</feature>
<keyword evidence="4" id="KW-0802">TPR repeat</keyword>
<gene>
    <name evidence="5" type="ORF">I4W93_019320</name>
</gene>
<keyword evidence="6" id="KW-1185">Reference proteome</keyword>
<protein>
    <submittedName>
        <fullName evidence="5">Tetratricopeptide repeat protein</fullName>
    </submittedName>
</protein>
<dbReference type="InterPro" id="IPR051939">
    <property type="entry name" value="Glycosyltr_41/O-GlcNAc_trsf"/>
</dbReference>
<dbReference type="Proteomes" id="UP000663814">
    <property type="component" value="Unassembled WGS sequence"/>
</dbReference>
<dbReference type="PROSITE" id="PS50005">
    <property type="entry name" value="TPR"/>
    <property type="match status" value="2"/>
</dbReference>
<sequence>MSRFKRVVTAASLIALCSCQSLSPGQRVSSEHLFVDLQLAGETTQPETAEQIFALPPQTKVQLNELLSSNQSVEQRTKAVLKLIFSYAQDGLLYDNEATKTAGETIASGKANCLSLSILTYSMAKELGMVPVFQDVKIPEYWTSMLRQTWLNGHVNVRLKQNRNLEGVAGFVLLGNDIVVDFDPYSLKQKFPEKTISQQRIVAMFHNNKAAVAYAQGNMAKAYTYYQAAAAADPDFAVTWSNLGVLYRQHGLPDLAEKSYRHSLALDPYSTNALANLAFLYRQQGDIERATPIEQKVMLKRRSNPYYHLMLGNEAFIRNEHENAISHFKKGISLDQNNHESYFGLAKSFYALNDDKLAEYYLEKAHHYALSKDDQQRYKNKLSILNQTAKAY</sequence>
<keyword evidence="3" id="KW-0808">Transferase</keyword>
<organism evidence="5 6">
    <name type="scientific">Rheinheimera maricola</name>
    <dbReference type="NCBI Taxonomy" id="2793282"/>
    <lineage>
        <taxon>Bacteria</taxon>
        <taxon>Pseudomonadati</taxon>
        <taxon>Pseudomonadota</taxon>
        <taxon>Gammaproteobacteria</taxon>
        <taxon>Chromatiales</taxon>
        <taxon>Chromatiaceae</taxon>
        <taxon>Rheinheimera</taxon>
    </lineage>
</organism>
<feature type="repeat" description="TPR" evidence="4">
    <location>
        <begin position="237"/>
        <end position="270"/>
    </location>
</feature>
<dbReference type="InterPro" id="IPR019734">
    <property type="entry name" value="TPR_rpt"/>
</dbReference>
<dbReference type="Gene3D" id="1.25.40.10">
    <property type="entry name" value="Tetratricopeptide repeat domain"/>
    <property type="match status" value="2"/>
</dbReference>
<dbReference type="SUPFAM" id="SSF48452">
    <property type="entry name" value="TPR-like"/>
    <property type="match status" value="1"/>
</dbReference>
<dbReference type="EMBL" id="JAERPS020000010">
    <property type="protein sequence ID" value="MBZ9613751.1"/>
    <property type="molecule type" value="Genomic_DNA"/>
</dbReference>
<accession>A0ABS7XDV3</accession>
<name>A0ABS7XDV3_9GAMM</name>
<evidence type="ECO:0000256" key="4">
    <source>
        <dbReference type="PROSITE-ProRule" id="PRU00339"/>
    </source>
</evidence>